<dbReference type="Proteomes" id="UP000600026">
    <property type="component" value="Unassembled WGS sequence"/>
</dbReference>
<sequence>MQDKEWRKGDAARARHPGRARAPGPPRMRPRVHPGRPGIIGGLAVLVRELETTVIRRTPLAAALAAGLLALTACGTKPAADEGNTAASSAASGSPSASPSPTPDFAADAAAAKARHDKAFPDIAARCAAEGAAATAAAPPATPAAPATPDALPTDPEAAKYAENHAFKKQGKLTPEAKCRGEAHAQRIKQALTGPGVVTPATEESLASALKAMGYELASGEVHRTGGALGFTFFVQGAGPCVTGQLGSPAEVTAHAVYVEGGCTEPRGGH</sequence>
<proteinExistence type="predicted"/>
<accession>A0A919LCL3</accession>
<dbReference type="EMBL" id="BNEE01000006">
    <property type="protein sequence ID" value="GHI85356.1"/>
    <property type="molecule type" value="Genomic_DNA"/>
</dbReference>
<feature type="region of interest" description="Disordered" evidence="1">
    <location>
        <begin position="1"/>
        <end position="37"/>
    </location>
</feature>
<feature type="compositionally biased region" description="Low complexity" evidence="1">
    <location>
        <begin position="86"/>
        <end position="110"/>
    </location>
</feature>
<dbReference type="AlphaFoldDB" id="A0A919LCL3"/>
<keyword evidence="3" id="KW-1185">Reference proteome</keyword>
<comment type="caution">
    <text evidence="2">The sequence shown here is derived from an EMBL/GenBank/DDBJ whole genome shotgun (WGS) entry which is preliminary data.</text>
</comment>
<evidence type="ECO:0000313" key="3">
    <source>
        <dbReference type="Proteomes" id="UP000600026"/>
    </source>
</evidence>
<evidence type="ECO:0008006" key="4">
    <source>
        <dbReference type="Google" id="ProtNLM"/>
    </source>
</evidence>
<protein>
    <recommendedName>
        <fullName evidence="4">Lipoprotein</fullName>
    </recommendedName>
</protein>
<reference evidence="2" key="1">
    <citation type="submission" date="2020-09" db="EMBL/GenBank/DDBJ databases">
        <title>Whole genome shotgun sequence of Streptomyces xanthophaeus NBRC 12829.</title>
        <authorList>
            <person name="Komaki H."/>
            <person name="Tamura T."/>
        </authorList>
    </citation>
    <scope>NUCLEOTIDE SEQUENCE</scope>
    <source>
        <strain evidence="2">NBRC 12829</strain>
    </source>
</reference>
<feature type="region of interest" description="Disordered" evidence="1">
    <location>
        <begin position="79"/>
        <end position="110"/>
    </location>
</feature>
<gene>
    <name evidence="2" type="ORF">Sxan_27200</name>
</gene>
<evidence type="ECO:0000313" key="2">
    <source>
        <dbReference type="EMBL" id="GHI85356.1"/>
    </source>
</evidence>
<name>A0A919LCL3_9ACTN</name>
<evidence type="ECO:0000256" key="1">
    <source>
        <dbReference type="SAM" id="MobiDB-lite"/>
    </source>
</evidence>
<organism evidence="2 3">
    <name type="scientific">Streptomyces xanthophaeus</name>
    <dbReference type="NCBI Taxonomy" id="67385"/>
    <lineage>
        <taxon>Bacteria</taxon>
        <taxon>Bacillati</taxon>
        <taxon>Actinomycetota</taxon>
        <taxon>Actinomycetes</taxon>
        <taxon>Kitasatosporales</taxon>
        <taxon>Streptomycetaceae</taxon>
        <taxon>Streptomyces</taxon>
    </lineage>
</organism>
<feature type="compositionally biased region" description="Basic and acidic residues" evidence="1">
    <location>
        <begin position="1"/>
        <end position="13"/>
    </location>
</feature>